<name>A0ACC0BG97_CATRO</name>
<organism evidence="1 2">
    <name type="scientific">Catharanthus roseus</name>
    <name type="common">Madagascar periwinkle</name>
    <name type="synonym">Vinca rosea</name>
    <dbReference type="NCBI Taxonomy" id="4058"/>
    <lineage>
        <taxon>Eukaryota</taxon>
        <taxon>Viridiplantae</taxon>
        <taxon>Streptophyta</taxon>
        <taxon>Embryophyta</taxon>
        <taxon>Tracheophyta</taxon>
        <taxon>Spermatophyta</taxon>
        <taxon>Magnoliopsida</taxon>
        <taxon>eudicotyledons</taxon>
        <taxon>Gunneridae</taxon>
        <taxon>Pentapetalae</taxon>
        <taxon>asterids</taxon>
        <taxon>lamiids</taxon>
        <taxon>Gentianales</taxon>
        <taxon>Apocynaceae</taxon>
        <taxon>Rauvolfioideae</taxon>
        <taxon>Vinceae</taxon>
        <taxon>Catharanthinae</taxon>
        <taxon>Catharanthus</taxon>
    </lineage>
</organism>
<dbReference type="EMBL" id="CM044703">
    <property type="protein sequence ID" value="KAI5671603.1"/>
    <property type="molecule type" value="Genomic_DNA"/>
</dbReference>
<protein>
    <submittedName>
        <fullName evidence="1">Uncharacterized protein</fullName>
    </submittedName>
</protein>
<keyword evidence="2" id="KW-1185">Reference proteome</keyword>
<sequence>MGEIKKFFGFDYQGVENLQIKSENWHSIAVILHVYAYNYLHSQCTYDVAPGGLLASVYYLTRIEYGYLSQGGTLGFRLSYGFGKVWILKNENPMICWESLMIIIQA</sequence>
<dbReference type="Proteomes" id="UP001060085">
    <property type="component" value="Linkage Group LG03"/>
</dbReference>
<proteinExistence type="predicted"/>
<gene>
    <name evidence="1" type="ORF">M9H77_11967</name>
</gene>
<evidence type="ECO:0000313" key="1">
    <source>
        <dbReference type="EMBL" id="KAI5671603.1"/>
    </source>
</evidence>
<reference evidence="2" key="1">
    <citation type="journal article" date="2023" name="Nat. Plants">
        <title>Single-cell RNA sequencing provides a high-resolution roadmap for understanding the multicellular compartmentation of specialized metabolism.</title>
        <authorList>
            <person name="Sun S."/>
            <person name="Shen X."/>
            <person name="Li Y."/>
            <person name="Li Y."/>
            <person name="Wang S."/>
            <person name="Li R."/>
            <person name="Zhang H."/>
            <person name="Shen G."/>
            <person name="Guo B."/>
            <person name="Wei J."/>
            <person name="Xu J."/>
            <person name="St-Pierre B."/>
            <person name="Chen S."/>
            <person name="Sun C."/>
        </authorList>
    </citation>
    <scope>NUCLEOTIDE SEQUENCE [LARGE SCALE GENOMIC DNA]</scope>
</reference>
<evidence type="ECO:0000313" key="2">
    <source>
        <dbReference type="Proteomes" id="UP001060085"/>
    </source>
</evidence>
<comment type="caution">
    <text evidence="1">The sequence shown here is derived from an EMBL/GenBank/DDBJ whole genome shotgun (WGS) entry which is preliminary data.</text>
</comment>
<accession>A0ACC0BG97</accession>